<proteinExistence type="inferred from homology"/>
<keyword evidence="10" id="KW-1185">Reference proteome</keyword>
<dbReference type="PANTHER" id="PTHR10015">
    <property type="entry name" value="HEAT SHOCK TRANSCRIPTION FACTOR"/>
    <property type="match status" value="1"/>
</dbReference>
<dbReference type="PRINTS" id="PR00056">
    <property type="entry name" value="HSFDOMAIN"/>
</dbReference>
<feature type="domain" description="HSF-type DNA-binding" evidence="8">
    <location>
        <begin position="10"/>
        <end position="108"/>
    </location>
</feature>
<dbReference type="InterPro" id="IPR036390">
    <property type="entry name" value="WH_DNA-bd_sf"/>
</dbReference>
<dbReference type="VEuPathDB" id="FungiDB:AeMF1_015065"/>
<dbReference type="Gene3D" id="1.10.10.10">
    <property type="entry name" value="Winged helix-like DNA-binding domain superfamily/Winged helix DNA-binding domain"/>
    <property type="match status" value="1"/>
</dbReference>
<feature type="compositionally biased region" description="Polar residues" evidence="7">
    <location>
        <begin position="112"/>
        <end position="128"/>
    </location>
</feature>
<organism evidence="9 10">
    <name type="scientific">Aphanomyces euteiches</name>
    <dbReference type="NCBI Taxonomy" id="100861"/>
    <lineage>
        <taxon>Eukaryota</taxon>
        <taxon>Sar</taxon>
        <taxon>Stramenopiles</taxon>
        <taxon>Oomycota</taxon>
        <taxon>Saprolegniomycetes</taxon>
        <taxon>Saprolegniales</taxon>
        <taxon>Verrucalvaceae</taxon>
        <taxon>Aphanomyces</taxon>
    </lineage>
</organism>
<dbReference type="Pfam" id="PF00447">
    <property type="entry name" value="HSF_DNA-bind"/>
    <property type="match status" value="1"/>
</dbReference>
<dbReference type="SUPFAM" id="SSF46785">
    <property type="entry name" value="Winged helix' DNA-binding domain"/>
    <property type="match status" value="1"/>
</dbReference>
<reference evidence="9 10" key="1">
    <citation type="submission" date="2019-07" db="EMBL/GenBank/DDBJ databases">
        <title>Genomics analysis of Aphanomyces spp. identifies a new class of oomycete effector associated with host adaptation.</title>
        <authorList>
            <person name="Gaulin E."/>
        </authorList>
    </citation>
    <scope>NUCLEOTIDE SEQUENCE [LARGE SCALE GENOMIC DNA]</scope>
    <source>
        <strain evidence="9 10">ATCC 201684</strain>
    </source>
</reference>
<evidence type="ECO:0000256" key="6">
    <source>
        <dbReference type="RuleBase" id="RU004020"/>
    </source>
</evidence>
<evidence type="ECO:0000256" key="4">
    <source>
        <dbReference type="ARBA" id="ARBA00023163"/>
    </source>
</evidence>
<keyword evidence="2" id="KW-0805">Transcription regulation</keyword>
<evidence type="ECO:0000256" key="1">
    <source>
        <dbReference type="ARBA" id="ARBA00004123"/>
    </source>
</evidence>
<evidence type="ECO:0000256" key="3">
    <source>
        <dbReference type="ARBA" id="ARBA00023125"/>
    </source>
</evidence>
<dbReference type="GO" id="GO:0043565">
    <property type="term" value="F:sequence-specific DNA binding"/>
    <property type="evidence" value="ECO:0007669"/>
    <property type="project" value="InterPro"/>
</dbReference>
<sequence>MLPRSISCMFLKKLFDMIETLPSELGGWCDHGTAFEIKDPREFERVVLPKYFKQCKFTSFVRQLNFYGFQKRKKETLLVAHEATESVVFFHPHFQQHAPHHMAKIKRKTNHSDTTSGGYDTPSASSTNDEVEELRADVTDIKNTLASLSAQLNQLTTIVTVVMHAAPKPASTQKF</sequence>
<dbReference type="Proteomes" id="UP000481153">
    <property type="component" value="Unassembled WGS sequence"/>
</dbReference>
<evidence type="ECO:0000313" key="10">
    <source>
        <dbReference type="Proteomes" id="UP000481153"/>
    </source>
</evidence>
<dbReference type="SMART" id="SM00415">
    <property type="entry name" value="HSF"/>
    <property type="match status" value="1"/>
</dbReference>
<dbReference type="GO" id="GO:0003700">
    <property type="term" value="F:DNA-binding transcription factor activity"/>
    <property type="evidence" value="ECO:0007669"/>
    <property type="project" value="InterPro"/>
</dbReference>
<dbReference type="InterPro" id="IPR036388">
    <property type="entry name" value="WH-like_DNA-bd_sf"/>
</dbReference>
<comment type="subcellular location">
    <subcellularLocation>
        <location evidence="1">Nucleus</location>
    </subcellularLocation>
</comment>
<keyword evidence="4" id="KW-0804">Transcription</keyword>
<comment type="caution">
    <text evidence="9">The sequence shown here is derived from an EMBL/GenBank/DDBJ whole genome shotgun (WGS) entry which is preliminary data.</text>
</comment>
<feature type="region of interest" description="Disordered" evidence="7">
    <location>
        <begin position="104"/>
        <end position="131"/>
    </location>
</feature>
<evidence type="ECO:0000256" key="7">
    <source>
        <dbReference type="SAM" id="MobiDB-lite"/>
    </source>
</evidence>
<comment type="similarity">
    <text evidence="6">Belongs to the HSF family.</text>
</comment>
<evidence type="ECO:0000256" key="5">
    <source>
        <dbReference type="ARBA" id="ARBA00023242"/>
    </source>
</evidence>
<keyword evidence="5" id="KW-0539">Nucleus</keyword>
<evidence type="ECO:0000256" key="2">
    <source>
        <dbReference type="ARBA" id="ARBA00023015"/>
    </source>
</evidence>
<dbReference type="PANTHER" id="PTHR10015:SF206">
    <property type="entry name" value="HSF-TYPE DNA-BINDING DOMAIN-CONTAINING PROTEIN"/>
    <property type="match status" value="1"/>
</dbReference>
<dbReference type="EMBL" id="VJMJ01000244">
    <property type="protein sequence ID" value="KAF0725308.1"/>
    <property type="molecule type" value="Genomic_DNA"/>
</dbReference>
<keyword evidence="3" id="KW-0238">DNA-binding</keyword>
<dbReference type="AlphaFoldDB" id="A0A6G0WCW6"/>
<protein>
    <recommendedName>
        <fullName evidence="8">HSF-type DNA-binding domain-containing protein</fullName>
    </recommendedName>
</protein>
<evidence type="ECO:0000313" key="9">
    <source>
        <dbReference type="EMBL" id="KAF0725308.1"/>
    </source>
</evidence>
<evidence type="ECO:0000259" key="8">
    <source>
        <dbReference type="SMART" id="SM00415"/>
    </source>
</evidence>
<name>A0A6G0WCW6_9STRA</name>
<gene>
    <name evidence="9" type="ORF">Ae201684_016205</name>
</gene>
<dbReference type="GO" id="GO:0005634">
    <property type="term" value="C:nucleus"/>
    <property type="evidence" value="ECO:0007669"/>
    <property type="project" value="UniProtKB-SubCell"/>
</dbReference>
<dbReference type="FunFam" id="1.10.10.10:FF:000027">
    <property type="entry name" value="Heat shock transcription factor 1"/>
    <property type="match status" value="1"/>
</dbReference>
<accession>A0A6G0WCW6</accession>
<dbReference type="InterPro" id="IPR000232">
    <property type="entry name" value="HSF_DNA-bd"/>
</dbReference>